<dbReference type="Proteomes" id="UP000499080">
    <property type="component" value="Unassembled WGS sequence"/>
</dbReference>
<name>A0A4Y2WET8_ARAVE</name>
<dbReference type="EMBL" id="BGPR01059097">
    <property type="protein sequence ID" value="GBO35154.1"/>
    <property type="molecule type" value="Genomic_DNA"/>
</dbReference>
<proteinExistence type="predicted"/>
<dbReference type="AlphaFoldDB" id="A0A4Y2WET8"/>
<keyword evidence="2" id="KW-1185">Reference proteome</keyword>
<evidence type="ECO:0000313" key="1">
    <source>
        <dbReference type="EMBL" id="GBO35154.1"/>
    </source>
</evidence>
<protein>
    <submittedName>
        <fullName evidence="1">Uncharacterized protein</fullName>
    </submittedName>
</protein>
<accession>A0A4Y2WET8</accession>
<reference evidence="1 2" key="1">
    <citation type="journal article" date="2019" name="Sci. Rep.">
        <title>Orb-weaving spider Araneus ventricosus genome elucidates the spidroin gene catalogue.</title>
        <authorList>
            <person name="Kono N."/>
            <person name="Nakamura H."/>
            <person name="Ohtoshi R."/>
            <person name="Moran D.A.P."/>
            <person name="Shinohara A."/>
            <person name="Yoshida Y."/>
            <person name="Fujiwara M."/>
            <person name="Mori M."/>
            <person name="Tomita M."/>
            <person name="Arakawa K."/>
        </authorList>
    </citation>
    <scope>NUCLEOTIDE SEQUENCE [LARGE SCALE GENOMIC DNA]</scope>
</reference>
<evidence type="ECO:0000313" key="2">
    <source>
        <dbReference type="Proteomes" id="UP000499080"/>
    </source>
</evidence>
<sequence>MSKVFNAPKPIDIDKVYNTATFLTLVRKEHYLMTYRKCDCAQVPRYQLRLCCLSSGHPDLLFSRRRRRSVGLEMSLKPISLLRNFPNALPISSCFKTL</sequence>
<gene>
    <name evidence="1" type="ORF">AVEN_207110_1</name>
</gene>
<organism evidence="1 2">
    <name type="scientific">Araneus ventricosus</name>
    <name type="common">Orbweaver spider</name>
    <name type="synonym">Epeira ventricosa</name>
    <dbReference type="NCBI Taxonomy" id="182803"/>
    <lineage>
        <taxon>Eukaryota</taxon>
        <taxon>Metazoa</taxon>
        <taxon>Ecdysozoa</taxon>
        <taxon>Arthropoda</taxon>
        <taxon>Chelicerata</taxon>
        <taxon>Arachnida</taxon>
        <taxon>Araneae</taxon>
        <taxon>Araneomorphae</taxon>
        <taxon>Entelegynae</taxon>
        <taxon>Araneoidea</taxon>
        <taxon>Araneidae</taxon>
        <taxon>Araneus</taxon>
    </lineage>
</organism>
<comment type="caution">
    <text evidence="1">The sequence shown here is derived from an EMBL/GenBank/DDBJ whole genome shotgun (WGS) entry which is preliminary data.</text>
</comment>